<protein>
    <submittedName>
        <fullName evidence="1">Uncharacterized protein</fullName>
    </submittedName>
</protein>
<reference evidence="2" key="1">
    <citation type="journal article" date="2022" name="Mol. Ecol. Resour.">
        <title>The genomes of chicory, endive, great burdock and yacon provide insights into Asteraceae palaeo-polyploidization history and plant inulin production.</title>
        <authorList>
            <person name="Fan W."/>
            <person name="Wang S."/>
            <person name="Wang H."/>
            <person name="Wang A."/>
            <person name="Jiang F."/>
            <person name="Liu H."/>
            <person name="Zhao H."/>
            <person name="Xu D."/>
            <person name="Zhang Y."/>
        </authorList>
    </citation>
    <scope>NUCLEOTIDE SEQUENCE [LARGE SCALE GENOMIC DNA]</scope>
    <source>
        <strain evidence="2">cv. Yunnan</strain>
    </source>
</reference>
<evidence type="ECO:0000313" key="1">
    <source>
        <dbReference type="EMBL" id="KAI3762017.1"/>
    </source>
</evidence>
<accession>A0ACB9ET57</accession>
<gene>
    <name evidence="1" type="ORF">L1987_52440</name>
</gene>
<proteinExistence type="predicted"/>
<organism evidence="1 2">
    <name type="scientific">Smallanthus sonchifolius</name>
    <dbReference type="NCBI Taxonomy" id="185202"/>
    <lineage>
        <taxon>Eukaryota</taxon>
        <taxon>Viridiplantae</taxon>
        <taxon>Streptophyta</taxon>
        <taxon>Embryophyta</taxon>
        <taxon>Tracheophyta</taxon>
        <taxon>Spermatophyta</taxon>
        <taxon>Magnoliopsida</taxon>
        <taxon>eudicotyledons</taxon>
        <taxon>Gunneridae</taxon>
        <taxon>Pentapetalae</taxon>
        <taxon>asterids</taxon>
        <taxon>campanulids</taxon>
        <taxon>Asterales</taxon>
        <taxon>Asteraceae</taxon>
        <taxon>Asteroideae</taxon>
        <taxon>Heliantheae alliance</taxon>
        <taxon>Millerieae</taxon>
        <taxon>Smallanthus</taxon>
    </lineage>
</organism>
<comment type="caution">
    <text evidence="1">The sequence shown here is derived from an EMBL/GenBank/DDBJ whole genome shotgun (WGS) entry which is preliminary data.</text>
</comment>
<dbReference type="EMBL" id="CM042034">
    <property type="protein sequence ID" value="KAI3762017.1"/>
    <property type="molecule type" value="Genomic_DNA"/>
</dbReference>
<name>A0ACB9ET57_9ASTR</name>
<keyword evidence="2" id="KW-1185">Reference proteome</keyword>
<sequence length="233" mass="26323">MIIWFVLFLILLIISGRHAKLLVALNSEEFVLLDEVSGSEVTDLFFNEGSKLLENSSWYDHHGAIFLVQNFQLPQVRICSSIASKVNACLSYVLLGIFIWIIVDSGDDRPRCSKYLIVKKSEAISRPLDAEIQAEVKSDDASIVLKPKQEVVTKSSMNRMESKEQSVLDVLDDNYTKAKHLAFKLRRPHKLFELFGALCRIVKASGLINATVLEIKDGSHQCDESWNTTDIEH</sequence>
<reference evidence="1 2" key="2">
    <citation type="journal article" date="2022" name="Mol. Ecol. Resour.">
        <title>The genomes of chicory, endive, great burdock and yacon provide insights into Asteraceae paleo-polyploidization history and plant inulin production.</title>
        <authorList>
            <person name="Fan W."/>
            <person name="Wang S."/>
            <person name="Wang H."/>
            <person name="Wang A."/>
            <person name="Jiang F."/>
            <person name="Liu H."/>
            <person name="Zhao H."/>
            <person name="Xu D."/>
            <person name="Zhang Y."/>
        </authorList>
    </citation>
    <scope>NUCLEOTIDE SEQUENCE [LARGE SCALE GENOMIC DNA]</scope>
    <source>
        <strain evidence="2">cv. Yunnan</strain>
        <tissue evidence="1">Leaves</tissue>
    </source>
</reference>
<evidence type="ECO:0000313" key="2">
    <source>
        <dbReference type="Proteomes" id="UP001056120"/>
    </source>
</evidence>
<dbReference type="Proteomes" id="UP001056120">
    <property type="component" value="Linkage Group LG17"/>
</dbReference>